<feature type="region of interest" description="Disordered" evidence="1">
    <location>
        <begin position="1"/>
        <end position="190"/>
    </location>
</feature>
<dbReference type="EMBL" id="CAMXCT030006531">
    <property type="protein sequence ID" value="CAL4802736.1"/>
    <property type="molecule type" value="Genomic_DNA"/>
</dbReference>
<dbReference type="EMBL" id="CAMXCT020006531">
    <property type="protein sequence ID" value="CAL1168799.1"/>
    <property type="molecule type" value="Genomic_DNA"/>
</dbReference>
<reference evidence="3" key="1">
    <citation type="submission" date="2022-10" db="EMBL/GenBank/DDBJ databases">
        <authorList>
            <person name="Chen Y."/>
            <person name="Dougan E. K."/>
            <person name="Chan C."/>
            <person name="Rhodes N."/>
            <person name="Thang M."/>
        </authorList>
    </citation>
    <scope>NUCLEOTIDE SEQUENCE</scope>
</reference>
<name>A0A9P1FHX4_9DINO</name>
<dbReference type="EMBL" id="CAMXCT020000298">
    <property type="protein sequence ID" value="CAL1130178.1"/>
    <property type="molecule type" value="Genomic_DNA"/>
</dbReference>
<dbReference type="EMBL" id="CAMXCT010006531">
    <property type="protein sequence ID" value="CAI4015424.1"/>
    <property type="molecule type" value="Genomic_DNA"/>
</dbReference>
<sequence>MAAAAARPRWADLVDSSQEDADVVGPLPGLLRRDSWQDSQSQTMNSQNSQSSMCELLQATDLASQPDLADVTEDQSAASAVPASAPEPRRPLSSVLTAAATKERKRHGAAQPSPVAKKRYRARKASARDDDETSASNAKQGRSEESIQQKREKRREVLERRKRKPDYQAYAAVPKNQRAATPDPEEDLSKRPWECKLQHWRKAIRTWYTDNGGADADDISESE</sequence>
<keyword evidence="6" id="KW-1185">Reference proteome</keyword>
<organism evidence="3">
    <name type="scientific">Cladocopium goreaui</name>
    <dbReference type="NCBI Taxonomy" id="2562237"/>
    <lineage>
        <taxon>Eukaryota</taxon>
        <taxon>Sar</taxon>
        <taxon>Alveolata</taxon>
        <taxon>Dinophyceae</taxon>
        <taxon>Suessiales</taxon>
        <taxon>Symbiodiniaceae</taxon>
        <taxon>Cladocopium</taxon>
    </lineage>
</organism>
<feature type="compositionally biased region" description="Basic and acidic residues" evidence="1">
    <location>
        <begin position="141"/>
        <end position="159"/>
    </location>
</feature>
<evidence type="ECO:0000256" key="1">
    <source>
        <dbReference type="SAM" id="MobiDB-lite"/>
    </source>
</evidence>
<feature type="compositionally biased region" description="Low complexity" evidence="1">
    <location>
        <begin position="76"/>
        <end position="86"/>
    </location>
</feature>
<comment type="caution">
    <text evidence="3">The sequence shown here is derived from an EMBL/GenBank/DDBJ whole genome shotgun (WGS) entry which is preliminary data.</text>
</comment>
<evidence type="ECO:0000259" key="2">
    <source>
        <dbReference type="Pfam" id="PF15247"/>
    </source>
</evidence>
<evidence type="ECO:0000313" key="4">
    <source>
        <dbReference type="EMBL" id="CAI4015424.1"/>
    </source>
</evidence>
<dbReference type="Proteomes" id="UP001152797">
    <property type="component" value="Unassembled WGS sequence"/>
</dbReference>
<dbReference type="InterPro" id="IPR038294">
    <property type="entry name" value="SLBP_RNA_bind_sf"/>
</dbReference>
<dbReference type="InterPro" id="IPR029344">
    <property type="entry name" value="SLBP_RNA_bind"/>
</dbReference>
<dbReference type="EMBL" id="CAMXCT010000298">
    <property type="protein sequence ID" value="CAI3976803.1"/>
    <property type="molecule type" value="Genomic_DNA"/>
</dbReference>
<feature type="compositionally biased region" description="Low complexity" evidence="1">
    <location>
        <begin position="39"/>
        <end position="53"/>
    </location>
</feature>
<evidence type="ECO:0000313" key="5">
    <source>
        <dbReference type="EMBL" id="CAL1130178.1"/>
    </source>
</evidence>
<evidence type="ECO:0000313" key="6">
    <source>
        <dbReference type="Proteomes" id="UP001152797"/>
    </source>
</evidence>
<gene>
    <name evidence="4" type="ORF">C1SCF055_LOCUS40254</name>
    <name evidence="3" type="ORF">C1SCF055_LOCUS4996</name>
</gene>
<evidence type="ECO:0000313" key="3">
    <source>
        <dbReference type="EMBL" id="CAI3976803.1"/>
    </source>
</evidence>
<proteinExistence type="predicted"/>
<dbReference type="GO" id="GO:0003723">
    <property type="term" value="F:RNA binding"/>
    <property type="evidence" value="ECO:0007669"/>
    <property type="project" value="InterPro"/>
</dbReference>
<accession>A0A9P1FHX4</accession>
<protein>
    <recommendedName>
        <fullName evidence="2">Histone RNA hairpin-binding protein RNA-binding domain-containing protein</fullName>
    </recommendedName>
</protein>
<feature type="domain" description="Histone RNA hairpin-binding protein RNA-binding" evidence="2">
    <location>
        <begin position="149"/>
        <end position="207"/>
    </location>
</feature>
<reference evidence="5" key="2">
    <citation type="submission" date="2024-04" db="EMBL/GenBank/DDBJ databases">
        <authorList>
            <person name="Chen Y."/>
            <person name="Shah S."/>
            <person name="Dougan E. K."/>
            <person name="Thang M."/>
            <person name="Chan C."/>
        </authorList>
    </citation>
    <scope>NUCLEOTIDE SEQUENCE [LARGE SCALE GENOMIC DNA]</scope>
</reference>
<dbReference type="AlphaFoldDB" id="A0A9P1FHX4"/>
<dbReference type="Gene3D" id="1.10.8.1120">
    <property type="entry name" value="Histone RNA hairpin-binding protein RNA-binding domain"/>
    <property type="match status" value="1"/>
</dbReference>
<feature type="compositionally biased region" description="Basic residues" evidence="1">
    <location>
        <begin position="116"/>
        <end position="125"/>
    </location>
</feature>
<dbReference type="EMBL" id="CAMXCT030000298">
    <property type="protein sequence ID" value="CAL4764115.1"/>
    <property type="molecule type" value="Genomic_DNA"/>
</dbReference>
<dbReference type="Pfam" id="PF15247">
    <property type="entry name" value="SLBP_RNA_bind"/>
    <property type="match status" value="1"/>
</dbReference>